<dbReference type="InterPro" id="IPR023000">
    <property type="entry name" value="Shikimate_kinase_CS"/>
</dbReference>
<dbReference type="InterPro" id="IPR000623">
    <property type="entry name" value="Shikimate_kinase/TSH1"/>
</dbReference>
<feature type="binding site" evidence="11">
    <location>
        <position position="139"/>
    </location>
    <ligand>
        <name>substrate</name>
    </ligand>
</feature>
<dbReference type="HAMAP" id="MF_00109">
    <property type="entry name" value="Shikimate_kinase"/>
    <property type="match status" value="1"/>
</dbReference>
<keyword evidence="2 11" id="KW-0963">Cytoplasm</keyword>
<accession>A0ABT0MNV1</accession>
<comment type="caution">
    <text evidence="11">Lacks conserved residue(s) required for the propagation of feature annotation.</text>
</comment>
<dbReference type="PANTHER" id="PTHR21087:SF21">
    <property type="entry name" value="SHIKIMATE KINASE 2"/>
    <property type="match status" value="1"/>
</dbReference>
<organism evidence="12 13">
    <name type="scientific">Brenneria tiliae</name>
    <dbReference type="NCBI Taxonomy" id="2914984"/>
    <lineage>
        <taxon>Bacteria</taxon>
        <taxon>Pseudomonadati</taxon>
        <taxon>Pseudomonadota</taxon>
        <taxon>Gammaproteobacteria</taxon>
        <taxon>Enterobacterales</taxon>
        <taxon>Pectobacteriaceae</taxon>
        <taxon>Brenneria</taxon>
    </lineage>
</organism>
<keyword evidence="11" id="KW-0479">Metal-binding</keyword>
<keyword evidence="13" id="KW-1185">Reference proteome</keyword>
<dbReference type="NCBIfam" id="NF002988">
    <property type="entry name" value="PRK03731.1"/>
    <property type="match status" value="1"/>
</dbReference>
<dbReference type="PANTHER" id="PTHR21087">
    <property type="entry name" value="SHIKIMATE KINASE"/>
    <property type="match status" value="1"/>
</dbReference>
<keyword evidence="4 11" id="KW-0808">Transferase</keyword>
<feature type="binding site" evidence="11">
    <location>
        <position position="79"/>
    </location>
    <ligand>
        <name>substrate</name>
    </ligand>
</feature>
<protein>
    <recommendedName>
        <fullName evidence="11">Shikimate kinase 1</fullName>
        <shortName evidence="11">SK 1</shortName>
        <ecNumber evidence="11">2.7.1.71</ecNumber>
    </recommendedName>
</protein>
<proteinExistence type="inferred from homology"/>
<comment type="subcellular location">
    <subcellularLocation>
        <location evidence="11">Cytoplasm</location>
    </subcellularLocation>
</comment>
<dbReference type="Proteomes" id="UP001203069">
    <property type="component" value="Unassembled WGS sequence"/>
</dbReference>
<reference evidence="12 13" key="1">
    <citation type="submission" date="2022-02" db="EMBL/GenBank/DDBJ databases">
        <title>Description of Brenneria tiliae sp. nov. isolated from symptomatic Tilia x moltkei and Tilia x europaea trees in the UK.</title>
        <authorList>
            <person name="Kile H."/>
        </authorList>
    </citation>
    <scope>NUCLEOTIDE SEQUENCE [LARGE SCALE GENOMIC DNA]</scope>
    <source>
        <strain evidence="12 13">MC1SB4.1</strain>
    </source>
</reference>
<evidence type="ECO:0000256" key="6">
    <source>
        <dbReference type="ARBA" id="ARBA00022777"/>
    </source>
</evidence>
<comment type="pathway">
    <text evidence="1 11">Metabolic intermediate biosynthesis; chorismate biosynthesis; chorismate from D-erythrose 4-phosphate and phosphoenolpyruvate: step 5/7.</text>
</comment>
<dbReference type="Gene3D" id="3.40.50.300">
    <property type="entry name" value="P-loop containing nucleotide triphosphate hydrolases"/>
    <property type="match status" value="1"/>
</dbReference>
<sequence>MINTIILVGPRASGKTTVGKMLAARLKLDFIDTDEVVQKKTNKTIAQIVDEQGWDNFRIIEGRILKEVTLSGCIIATGGGMVIAQENRNHMKSKGIVFYLATSAETVVKRLRSNPAVSQRPSLTGLSITEEIGGIIKTRDPLYLESAHFVINANNGKEQVAQEINAIYHTLLNDAANDAAAMIPPLTE</sequence>
<dbReference type="InterPro" id="IPR027417">
    <property type="entry name" value="P-loop_NTPase"/>
</dbReference>
<evidence type="ECO:0000256" key="3">
    <source>
        <dbReference type="ARBA" id="ARBA00022605"/>
    </source>
</evidence>
<keyword evidence="8 11" id="KW-0460">Magnesium</keyword>
<keyword evidence="7 11" id="KW-0067">ATP-binding</keyword>
<comment type="cofactor">
    <cofactor evidence="11">
        <name>Mg(2+)</name>
        <dbReference type="ChEBI" id="CHEBI:18420"/>
    </cofactor>
    <text evidence="11">Binds 1 Mg(2+) ion per subunit.</text>
</comment>
<feature type="binding site" evidence="11">
    <location>
        <position position="16"/>
    </location>
    <ligand>
        <name>Mg(2+)</name>
        <dbReference type="ChEBI" id="CHEBI:18420"/>
    </ligand>
</feature>
<evidence type="ECO:0000256" key="9">
    <source>
        <dbReference type="ARBA" id="ARBA00023141"/>
    </source>
</evidence>
<evidence type="ECO:0000256" key="2">
    <source>
        <dbReference type="ARBA" id="ARBA00022490"/>
    </source>
</evidence>
<dbReference type="Pfam" id="PF01202">
    <property type="entry name" value="SKI"/>
    <property type="match status" value="1"/>
</dbReference>
<keyword evidence="5 11" id="KW-0547">Nucleotide-binding</keyword>
<dbReference type="InterPro" id="IPR031322">
    <property type="entry name" value="Shikimate/glucono_kinase"/>
</dbReference>
<dbReference type="CDD" id="cd00464">
    <property type="entry name" value="SK"/>
    <property type="match status" value="1"/>
</dbReference>
<keyword evidence="9 11" id="KW-0057">Aromatic amino acid biosynthesis</keyword>
<dbReference type="EMBL" id="JAKPBZ010000102">
    <property type="protein sequence ID" value="MCL2891516.1"/>
    <property type="molecule type" value="Genomic_DNA"/>
</dbReference>
<comment type="subunit">
    <text evidence="11">Monomer.</text>
</comment>
<evidence type="ECO:0000313" key="12">
    <source>
        <dbReference type="EMBL" id="MCL2891516.1"/>
    </source>
</evidence>
<evidence type="ECO:0000256" key="11">
    <source>
        <dbReference type="HAMAP-Rule" id="MF_00109"/>
    </source>
</evidence>
<evidence type="ECO:0000313" key="13">
    <source>
        <dbReference type="Proteomes" id="UP001203069"/>
    </source>
</evidence>
<feature type="binding site" evidence="11">
    <location>
        <position position="58"/>
    </location>
    <ligand>
        <name>substrate</name>
    </ligand>
</feature>
<evidence type="ECO:0000256" key="8">
    <source>
        <dbReference type="ARBA" id="ARBA00022842"/>
    </source>
</evidence>
<name>A0ABT0MNV1_9GAMM</name>
<gene>
    <name evidence="12" type="primary">aroL</name>
    <name evidence="11" type="synonym">aroK</name>
    <name evidence="12" type="ORF">MFP26_02180</name>
</gene>
<dbReference type="EC" id="2.7.1.71" evidence="11"/>
<dbReference type="PROSITE" id="PS01128">
    <property type="entry name" value="SHIKIMATE_KINASE"/>
    <property type="match status" value="1"/>
</dbReference>
<evidence type="ECO:0000256" key="10">
    <source>
        <dbReference type="ARBA" id="ARBA00048567"/>
    </source>
</evidence>
<comment type="caution">
    <text evidence="12">The sequence shown here is derived from an EMBL/GenBank/DDBJ whole genome shotgun (WGS) entry which is preliminary data.</text>
</comment>
<evidence type="ECO:0000256" key="7">
    <source>
        <dbReference type="ARBA" id="ARBA00022840"/>
    </source>
</evidence>
<dbReference type="PRINTS" id="PR01100">
    <property type="entry name" value="SHIKIMTKNASE"/>
</dbReference>
<comment type="catalytic activity">
    <reaction evidence="10 11">
        <text>shikimate + ATP = 3-phosphoshikimate + ADP + H(+)</text>
        <dbReference type="Rhea" id="RHEA:13121"/>
        <dbReference type="ChEBI" id="CHEBI:15378"/>
        <dbReference type="ChEBI" id="CHEBI:30616"/>
        <dbReference type="ChEBI" id="CHEBI:36208"/>
        <dbReference type="ChEBI" id="CHEBI:145989"/>
        <dbReference type="ChEBI" id="CHEBI:456216"/>
        <dbReference type="EC" id="2.7.1.71"/>
    </reaction>
</comment>
<feature type="binding site" evidence="11">
    <location>
        <position position="120"/>
    </location>
    <ligand>
        <name>ATP</name>
        <dbReference type="ChEBI" id="CHEBI:30616"/>
    </ligand>
</feature>
<dbReference type="GO" id="GO:0004765">
    <property type="term" value="F:shikimate kinase activity"/>
    <property type="evidence" value="ECO:0007669"/>
    <property type="project" value="UniProtKB-EC"/>
</dbReference>
<dbReference type="SUPFAM" id="SSF52540">
    <property type="entry name" value="P-loop containing nucleoside triphosphate hydrolases"/>
    <property type="match status" value="1"/>
</dbReference>
<evidence type="ECO:0000256" key="4">
    <source>
        <dbReference type="ARBA" id="ARBA00022679"/>
    </source>
</evidence>
<evidence type="ECO:0000256" key="5">
    <source>
        <dbReference type="ARBA" id="ARBA00022741"/>
    </source>
</evidence>
<comment type="function">
    <text evidence="11">Catalyzes the specific phosphorylation of the 3-hydroxyl group of shikimic acid using ATP as a cosubstrate.</text>
</comment>
<feature type="binding site" evidence="11">
    <location>
        <position position="34"/>
    </location>
    <ligand>
        <name>substrate</name>
    </ligand>
</feature>
<evidence type="ECO:0000256" key="1">
    <source>
        <dbReference type="ARBA" id="ARBA00004842"/>
    </source>
</evidence>
<feature type="binding site" evidence="11">
    <location>
        <begin position="12"/>
        <end position="17"/>
    </location>
    <ligand>
        <name>ATP</name>
        <dbReference type="ChEBI" id="CHEBI:30616"/>
    </ligand>
</feature>
<comment type="similarity">
    <text evidence="11">Belongs to the shikimate kinase family.</text>
</comment>
<keyword evidence="6 11" id="KW-0418">Kinase</keyword>
<keyword evidence="3 11" id="KW-0028">Amino-acid biosynthesis</keyword>
<dbReference type="RefSeq" id="WP_249228852.1">
    <property type="nucleotide sequence ID" value="NZ_JAKPBZ010000102.1"/>
</dbReference>